<protein>
    <submittedName>
        <fullName evidence="2">Protein regulator of cytokinesis 1</fullName>
    </submittedName>
</protein>
<proteinExistence type="predicted"/>
<dbReference type="Proteomes" id="UP000095286">
    <property type="component" value="Unplaced"/>
</dbReference>
<name>A0AC35TR41_9BILA</name>
<organism evidence="1 2">
    <name type="scientific">Rhabditophanes sp. KR3021</name>
    <dbReference type="NCBI Taxonomy" id="114890"/>
    <lineage>
        <taxon>Eukaryota</taxon>
        <taxon>Metazoa</taxon>
        <taxon>Ecdysozoa</taxon>
        <taxon>Nematoda</taxon>
        <taxon>Chromadorea</taxon>
        <taxon>Rhabditida</taxon>
        <taxon>Tylenchina</taxon>
        <taxon>Panagrolaimomorpha</taxon>
        <taxon>Strongyloidoidea</taxon>
        <taxon>Alloionematidae</taxon>
        <taxon>Rhabditophanes</taxon>
    </lineage>
</organism>
<reference evidence="2" key="1">
    <citation type="submission" date="2016-11" db="UniProtKB">
        <authorList>
            <consortium name="WormBaseParasite"/>
        </authorList>
    </citation>
    <scope>IDENTIFICATION</scope>
    <source>
        <strain evidence="2">KR3021</strain>
    </source>
</reference>
<dbReference type="WBParaSite" id="RSKR_0000325600.1">
    <property type="protein sequence ID" value="RSKR_0000325600.1"/>
    <property type="gene ID" value="RSKR_0000325600"/>
</dbReference>
<evidence type="ECO:0000313" key="2">
    <source>
        <dbReference type="WBParaSite" id="RSKR_0000325600.1"/>
    </source>
</evidence>
<evidence type="ECO:0000313" key="1">
    <source>
        <dbReference type="Proteomes" id="UP000095286"/>
    </source>
</evidence>
<sequence>MNRTSSSSTGSKRLSMIDTTNGLMNHFNSSLCRLNDMWDQISMSDEMRVERVSTFYETINKVINMMVQEETANFENVAKDCAAFSMEVQILRNELGLEPFDVMHLPSKSIAICRALKKEKERLEEEKIVWLNRIRKCKDECKQLCTKLDNEYALINVSEKKINISEQNDLLEYLNSLYKELEDVSNKFKKITNQIREYLRIMGESPEGDLRDLLYSDIEDENYIFSNDKHELLKYNLNEVKIRYELWQLEKKAEYSEAYERLEQLWDKCGVPELERFLPESYNPEVSSNIGEEIQLYEEMYLRNASLYDAYYEWLKEWNAKLEIERALANPETFQMRSKFEGIMVNEKKVTTLESLLELQKNNQKRVNMLFSTIKEEQDASIKIQGIPILEHVKKMIEDYKNEKEELKKLKSELKKEILKHESVYGSSPRPKLNLNRTVYSGTSPIPRASLFGSQDISMITPLRKTIKRPIKEMKTSSPKHFRSINNTLSSRSP</sequence>
<accession>A0AC35TR41</accession>